<keyword evidence="1" id="KW-1133">Transmembrane helix</keyword>
<dbReference type="SUPFAM" id="SSF103473">
    <property type="entry name" value="MFS general substrate transporter"/>
    <property type="match status" value="1"/>
</dbReference>
<gene>
    <name evidence="2" type="ORF">SDC9_122959</name>
</gene>
<feature type="transmembrane region" description="Helical" evidence="1">
    <location>
        <begin position="7"/>
        <end position="40"/>
    </location>
</feature>
<feature type="transmembrane region" description="Helical" evidence="1">
    <location>
        <begin position="109"/>
        <end position="130"/>
    </location>
</feature>
<dbReference type="InterPro" id="IPR036259">
    <property type="entry name" value="MFS_trans_sf"/>
</dbReference>
<keyword evidence="1" id="KW-0472">Membrane</keyword>
<accession>A0A645CGB6</accession>
<dbReference type="EMBL" id="VSSQ01026983">
    <property type="protein sequence ID" value="MPM75964.1"/>
    <property type="molecule type" value="Genomic_DNA"/>
</dbReference>
<feature type="transmembrane region" description="Helical" evidence="1">
    <location>
        <begin position="80"/>
        <end position="103"/>
    </location>
</feature>
<evidence type="ECO:0000256" key="1">
    <source>
        <dbReference type="SAM" id="Phobius"/>
    </source>
</evidence>
<protein>
    <recommendedName>
        <fullName evidence="3">Major facilitator superfamily (MFS) profile domain-containing protein</fullName>
    </recommendedName>
</protein>
<proteinExistence type="predicted"/>
<evidence type="ECO:0000313" key="2">
    <source>
        <dbReference type="EMBL" id="MPM75964.1"/>
    </source>
</evidence>
<dbReference type="Gene3D" id="1.20.1250.20">
    <property type="entry name" value="MFS general substrate transporter like domains"/>
    <property type="match status" value="1"/>
</dbReference>
<dbReference type="AlphaFoldDB" id="A0A645CGB6"/>
<comment type="caution">
    <text evidence="2">The sequence shown here is derived from an EMBL/GenBank/DDBJ whole genome shotgun (WGS) entry which is preliminary data.</text>
</comment>
<keyword evidence="1" id="KW-0812">Transmembrane</keyword>
<reference evidence="2" key="1">
    <citation type="submission" date="2019-08" db="EMBL/GenBank/DDBJ databases">
        <authorList>
            <person name="Kucharzyk K."/>
            <person name="Murdoch R.W."/>
            <person name="Higgins S."/>
            <person name="Loffler F."/>
        </authorList>
    </citation>
    <scope>NUCLEOTIDE SEQUENCE</scope>
</reference>
<evidence type="ECO:0008006" key="3">
    <source>
        <dbReference type="Google" id="ProtNLM"/>
    </source>
</evidence>
<organism evidence="2">
    <name type="scientific">bioreactor metagenome</name>
    <dbReference type="NCBI Taxonomy" id="1076179"/>
    <lineage>
        <taxon>unclassified sequences</taxon>
        <taxon>metagenomes</taxon>
        <taxon>ecological metagenomes</taxon>
    </lineage>
</organism>
<sequence length="138" mass="14422">MGTLSGIVTALMMLALGNLAPSLGMFLGQLMMAGFALLMWRGTGLVAFFAGYSLVGGYRLYHVMALAYSRSLVVEGNVGLAFGLVETGNALAMIVAPTLAGLLYEANPYAVYTVSLAMLVVTMGLNALFLRSKRSSAG</sequence>
<feature type="transmembrane region" description="Helical" evidence="1">
    <location>
        <begin position="46"/>
        <end position="68"/>
    </location>
</feature>
<name>A0A645CGB6_9ZZZZ</name>